<proteinExistence type="predicted"/>
<accession>A0A0E9XWB3</accession>
<organism evidence="1">
    <name type="scientific">Anguilla anguilla</name>
    <name type="common">European freshwater eel</name>
    <name type="synonym">Muraena anguilla</name>
    <dbReference type="NCBI Taxonomy" id="7936"/>
    <lineage>
        <taxon>Eukaryota</taxon>
        <taxon>Metazoa</taxon>
        <taxon>Chordata</taxon>
        <taxon>Craniata</taxon>
        <taxon>Vertebrata</taxon>
        <taxon>Euteleostomi</taxon>
        <taxon>Actinopterygii</taxon>
        <taxon>Neopterygii</taxon>
        <taxon>Teleostei</taxon>
        <taxon>Anguilliformes</taxon>
        <taxon>Anguillidae</taxon>
        <taxon>Anguilla</taxon>
    </lineage>
</organism>
<reference evidence="1" key="2">
    <citation type="journal article" date="2015" name="Fish Shellfish Immunol.">
        <title>Early steps in the European eel (Anguilla anguilla)-Vibrio vulnificus interaction in the gills: Role of the RtxA13 toxin.</title>
        <authorList>
            <person name="Callol A."/>
            <person name="Pajuelo D."/>
            <person name="Ebbesson L."/>
            <person name="Teles M."/>
            <person name="MacKenzie S."/>
            <person name="Amaro C."/>
        </authorList>
    </citation>
    <scope>NUCLEOTIDE SEQUENCE</scope>
</reference>
<protein>
    <submittedName>
        <fullName evidence="1">Uncharacterized protein</fullName>
    </submittedName>
</protein>
<sequence length="23" mass="2806">MSYHAEYMFTLCRIVWVTSLQQV</sequence>
<name>A0A0E9XWB3_ANGAN</name>
<evidence type="ECO:0000313" key="1">
    <source>
        <dbReference type="EMBL" id="JAI07008.1"/>
    </source>
</evidence>
<dbReference type="AlphaFoldDB" id="A0A0E9XWB3"/>
<reference evidence="1" key="1">
    <citation type="submission" date="2014-11" db="EMBL/GenBank/DDBJ databases">
        <authorList>
            <person name="Amaro Gonzalez C."/>
        </authorList>
    </citation>
    <scope>NUCLEOTIDE SEQUENCE</scope>
</reference>
<dbReference type="EMBL" id="GBXM01001570">
    <property type="protein sequence ID" value="JAI07008.1"/>
    <property type="molecule type" value="Transcribed_RNA"/>
</dbReference>